<dbReference type="InterPro" id="IPR007318">
    <property type="entry name" value="Phopholipid_MeTrfase"/>
</dbReference>
<keyword evidence="7" id="KW-1185">Reference proteome</keyword>
<protein>
    <recommendedName>
        <fullName evidence="8">Protein-S-isoprenylcysteine O-methyltransferase Ste14</fullName>
    </recommendedName>
</protein>
<dbReference type="Proteomes" id="UP000469011">
    <property type="component" value="Unassembled WGS sequence"/>
</dbReference>
<evidence type="ECO:0000256" key="5">
    <source>
        <dbReference type="SAM" id="Phobius"/>
    </source>
</evidence>
<evidence type="ECO:0000256" key="4">
    <source>
        <dbReference type="ARBA" id="ARBA00023136"/>
    </source>
</evidence>
<comment type="subcellular location">
    <subcellularLocation>
        <location evidence="1">Endomembrane system</location>
        <topology evidence="1">Multi-pass membrane protein</topology>
    </subcellularLocation>
</comment>
<evidence type="ECO:0008006" key="8">
    <source>
        <dbReference type="Google" id="ProtNLM"/>
    </source>
</evidence>
<evidence type="ECO:0000313" key="7">
    <source>
        <dbReference type="Proteomes" id="UP000469011"/>
    </source>
</evidence>
<dbReference type="Gene3D" id="1.20.120.1630">
    <property type="match status" value="1"/>
</dbReference>
<evidence type="ECO:0000256" key="1">
    <source>
        <dbReference type="ARBA" id="ARBA00004127"/>
    </source>
</evidence>
<keyword evidence="2 5" id="KW-0812">Transmembrane</keyword>
<reference evidence="6 7" key="1">
    <citation type="submission" date="2020-01" db="EMBL/GenBank/DDBJ databases">
        <title>Jiella pacifica sp. nov.</title>
        <authorList>
            <person name="Xue Z."/>
            <person name="Zhu S."/>
            <person name="Chen J."/>
            <person name="Yang J."/>
        </authorList>
    </citation>
    <scope>NUCLEOTIDE SEQUENCE [LARGE SCALE GENOMIC DNA]</scope>
    <source>
        <strain evidence="6 7">40Bstr34</strain>
    </source>
</reference>
<dbReference type="AlphaFoldDB" id="A0A6N9T9Q1"/>
<feature type="transmembrane region" description="Helical" evidence="5">
    <location>
        <begin position="55"/>
        <end position="76"/>
    </location>
</feature>
<sequence>MTDAALLRSGPLVLLAVTCLWLMLATGRTSSAVGHKAYGFGGSTRQRAAQRLFRLSIVGAIFGAGGYAIGLGWAVLRPMIDIPASLRLTGLAIALLGSLLTAIAQSNMERRWRVGVPERAPDALVTTGLFGMSQNPVFLGMLMLALGLALALPSAVIVACTVAFWLACEIQVWDEEMFLENAFGADYAAYWRSVRR</sequence>
<dbReference type="Pfam" id="PF04191">
    <property type="entry name" value="PEMT"/>
    <property type="match status" value="1"/>
</dbReference>
<gene>
    <name evidence="6" type="ORF">GTK09_20420</name>
</gene>
<feature type="transmembrane region" description="Helical" evidence="5">
    <location>
        <begin position="137"/>
        <end position="167"/>
    </location>
</feature>
<evidence type="ECO:0000256" key="3">
    <source>
        <dbReference type="ARBA" id="ARBA00022989"/>
    </source>
</evidence>
<dbReference type="PANTHER" id="PTHR43847">
    <property type="entry name" value="BLL3993 PROTEIN"/>
    <property type="match status" value="1"/>
</dbReference>
<dbReference type="PANTHER" id="PTHR43847:SF1">
    <property type="entry name" value="BLL3993 PROTEIN"/>
    <property type="match status" value="1"/>
</dbReference>
<keyword evidence="3 5" id="KW-1133">Transmembrane helix</keyword>
<dbReference type="RefSeq" id="WP_163465259.1">
    <property type="nucleotide sequence ID" value="NZ_JAAAMG010000020.1"/>
</dbReference>
<accession>A0A6N9T9Q1</accession>
<name>A0A6N9T9Q1_9HYPH</name>
<dbReference type="GO" id="GO:0012505">
    <property type="term" value="C:endomembrane system"/>
    <property type="evidence" value="ECO:0007669"/>
    <property type="project" value="UniProtKB-SubCell"/>
</dbReference>
<comment type="caution">
    <text evidence="6">The sequence shown here is derived from an EMBL/GenBank/DDBJ whole genome shotgun (WGS) entry which is preliminary data.</text>
</comment>
<dbReference type="EMBL" id="JAAAMG010000020">
    <property type="protein sequence ID" value="NDW06786.1"/>
    <property type="molecule type" value="Genomic_DNA"/>
</dbReference>
<organism evidence="6 7">
    <name type="scientific">Jiella pacifica</name>
    <dbReference type="NCBI Taxonomy" id="2696469"/>
    <lineage>
        <taxon>Bacteria</taxon>
        <taxon>Pseudomonadati</taxon>
        <taxon>Pseudomonadota</taxon>
        <taxon>Alphaproteobacteria</taxon>
        <taxon>Hyphomicrobiales</taxon>
        <taxon>Aurantimonadaceae</taxon>
        <taxon>Jiella</taxon>
    </lineage>
</organism>
<dbReference type="InterPro" id="IPR052527">
    <property type="entry name" value="Metal_cation-efflux_comp"/>
</dbReference>
<proteinExistence type="predicted"/>
<keyword evidence="4 5" id="KW-0472">Membrane</keyword>
<evidence type="ECO:0000313" key="6">
    <source>
        <dbReference type="EMBL" id="NDW06786.1"/>
    </source>
</evidence>
<feature type="transmembrane region" description="Helical" evidence="5">
    <location>
        <begin position="88"/>
        <end position="108"/>
    </location>
</feature>
<evidence type="ECO:0000256" key="2">
    <source>
        <dbReference type="ARBA" id="ARBA00022692"/>
    </source>
</evidence>